<keyword evidence="6 11" id="KW-0288">FMN</keyword>
<gene>
    <name evidence="11" type="primary">aroC</name>
    <name evidence="13" type="ORF">CKF48_18925</name>
</gene>
<comment type="catalytic activity">
    <reaction evidence="11 12">
        <text>5-O-(1-carboxyvinyl)-3-phosphoshikimate = chorismate + phosphate</text>
        <dbReference type="Rhea" id="RHEA:21020"/>
        <dbReference type="ChEBI" id="CHEBI:29748"/>
        <dbReference type="ChEBI" id="CHEBI:43474"/>
        <dbReference type="ChEBI" id="CHEBI:57701"/>
        <dbReference type="EC" id="4.2.3.5"/>
    </reaction>
</comment>
<dbReference type="SUPFAM" id="SSF103263">
    <property type="entry name" value="Chorismate synthase, AroC"/>
    <property type="match status" value="1"/>
</dbReference>
<dbReference type="EMBL" id="CP022983">
    <property type="protein sequence ID" value="ASV69196.1"/>
    <property type="molecule type" value="Genomic_DNA"/>
</dbReference>
<dbReference type="PROSITE" id="PS00788">
    <property type="entry name" value="CHORISMATE_SYNTHASE_2"/>
    <property type="match status" value="1"/>
</dbReference>
<keyword evidence="14" id="KW-1185">Reference proteome</keyword>
<dbReference type="FunFam" id="3.60.150.10:FF:000002">
    <property type="entry name" value="Chorismate synthase"/>
    <property type="match status" value="1"/>
</dbReference>
<dbReference type="KEGG" id="bko:CKF48_18925"/>
<dbReference type="PANTHER" id="PTHR21085">
    <property type="entry name" value="CHORISMATE SYNTHASE"/>
    <property type="match status" value="1"/>
</dbReference>
<dbReference type="GO" id="GO:0010181">
    <property type="term" value="F:FMN binding"/>
    <property type="evidence" value="ECO:0007669"/>
    <property type="project" value="TreeGrafter"/>
</dbReference>
<dbReference type="Gene3D" id="3.60.150.10">
    <property type="entry name" value="Chorismate synthase AroC"/>
    <property type="match status" value="1"/>
</dbReference>
<feature type="binding site" evidence="11">
    <location>
        <begin position="132"/>
        <end position="134"/>
    </location>
    <ligand>
        <name>FMN</name>
        <dbReference type="ChEBI" id="CHEBI:58210"/>
    </ligand>
</feature>
<dbReference type="InterPro" id="IPR000453">
    <property type="entry name" value="Chorismate_synth"/>
</dbReference>
<dbReference type="PROSITE" id="PS00787">
    <property type="entry name" value="CHORISMATE_SYNTHASE_1"/>
    <property type="match status" value="1"/>
</dbReference>
<evidence type="ECO:0000256" key="9">
    <source>
        <dbReference type="ARBA" id="ARBA00023141"/>
    </source>
</evidence>
<keyword evidence="10 11" id="KW-0456">Lyase</keyword>
<comment type="function">
    <text evidence="11">Catalyzes the anti-1,4-elimination of the C-3 phosphate and the C-6 proR hydrogen from 5-enolpyruvylshikimate-3-phosphate (EPSP) to yield chorismate, which is the branch point compound that serves as the starting substrate for the three terminal pathways of aromatic amino acid biosynthesis. This reaction introduces a second double bond into the aromatic ring system.</text>
</comment>
<feature type="binding site" evidence="11">
    <location>
        <position position="339"/>
    </location>
    <ligand>
        <name>FMN</name>
        <dbReference type="ChEBI" id="CHEBI:58210"/>
    </ligand>
</feature>
<evidence type="ECO:0000313" key="13">
    <source>
        <dbReference type="EMBL" id="ASV69196.1"/>
    </source>
</evidence>
<protein>
    <recommendedName>
        <fullName evidence="3 11">Chorismate synthase</fullName>
        <shortName evidence="11">CS</shortName>
        <ecNumber evidence="3 11">4.2.3.5</ecNumber>
    </recommendedName>
    <alternativeName>
        <fullName evidence="11">5-enolpyruvylshikimate-3-phosphate phospholyase</fullName>
    </alternativeName>
</protein>
<evidence type="ECO:0000256" key="4">
    <source>
        <dbReference type="ARBA" id="ARBA00022605"/>
    </source>
</evidence>
<dbReference type="GO" id="GO:0004107">
    <property type="term" value="F:chorismate synthase activity"/>
    <property type="evidence" value="ECO:0007669"/>
    <property type="project" value="UniProtKB-UniRule"/>
</dbReference>
<evidence type="ECO:0000256" key="3">
    <source>
        <dbReference type="ARBA" id="ARBA00013036"/>
    </source>
</evidence>
<reference evidence="13 14" key="1">
    <citation type="submission" date="2017-08" db="EMBL/GenBank/DDBJ databases">
        <title>Complete Genome Sequence of Bacillus kochii Oregon-R-modENCODE STRAIN BDGP4, isolated from Drosophila melanogaster gut.</title>
        <authorList>
            <person name="Wan K.H."/>
            <person name="Yu C."/>
            <person name="Park S."/>
            <person name="Hammonds A.S."/>
            <person name="Booth B.W."/>
            <person name="Celniker S.E."/>
        </authorList>
    </citation>
    <scope>NUCLEOTIDE SEQUENCE [LARGE SCALE GENOMIC DNA]</scope>
    <source>
        <strain evidence="13 14">BDGP4</strain>
    </source>
</reference>
<dbReference type="GO" id="GO:0005829">
    <property type="term" value="C:cytosol"/>
    <property type="evidence" value="ECO:0007669"/>
    <property type="project" value="TreeGrafter"/>
</dbReference>
<dbReference type="OrthoDB" id="9771806at2"/>
<feature type="binding site" evidence="11">
    <location>
        <position position="39"/>
    </location>
    <ligand>
        <name>NADP(+)</name>
        <dbReference type="ChEBI" id="CHEBI:58349"/>
    </ligand>
</feature>
<evidence type="ECO:0000256" key="6">
    <source>
        <dbReference type="ARBA" id="ARBA00022643"/>
    </source>
</evidence>
<evidence type="ECO:0000256" key="12">
    <source>
        <dbReference type="RuleBase" id="RU000605"/>
    </source>
</evidence>
<dbReference type="PROSITE" id="PS00789">
    <property type="entry name" value="CHORISMATE_SYNTHASE_3"/>
    <property type="match status" value="1"/>
</dbReference>
<dbReference type="AlphaFoldDB" id="A0A248TLX1"/>
<evidence type="ECO:0000256" key="8">
    <source>
        <dbReference type="ARBA" id="ARBA00022857"/>
    </source>
</evidence>
<evidence type="ECO:0000256" key="1">
    <source>
        <dbReference type="ARBA" id="ARBA00005044"/>
    </source>
</evidence>
<feature type="binding site" evidence="11">
    <location>
        <begin position="313"/>
        <end position="317"/>
    </location>
    <ligand>
        <name>FMN</name>
        <dbReference type="ChEBI" id="CHEBI:58210"/>
    </ligand>
</feature>
<organism evidence="13 14">
    <name type="scientific">Cytobacillus kochii</name>
    <dbReference type="NCBI Taxonomy" id="859143"/>
    <lineage>
        <taxon>Bacteria</taxon>
        <taxon>Bacillati</taxon>
        <taxon>Bacillota</taxon>
        <taxon>Bacilli</taxon>
        <taxon>Bacillales</taxon>
        <taxon>Bacillaceae</taxon>
        <taxon>Cytobacillus</taxon>
    </lineage>
</organism>
<dbReference type="NCBIfam" id="NF003793">
    <property type="entry name" value="PRK05382.1"/>
    <property type="match status" value="1"/>
</dbReference>
<feature type="binding site" evidence="11">
    <location>
        <position position="298"/>
    </location>
    <ligand>
        <name>FMN</name>
        <dbReference type="ChEBI" id="CHEBI:58210"/>
    </ligand>
</feature>
<keyword evidence="7 11" id="KW-0274">FAD</keyword>
<proteinExistence type="inferred from homology"/>
<dbReference type="RefSeq" id="WP_095372760.1">
    <property type="nucleotide sequence ID" value="NZ_CP022983.1"/>
</dbReference>
<dbReference type="PIRSF" id="PIRSF001456">
    <property type="entry name" value="Chorismate_synth"/>
    <property type="match status" value="1"/>
</dbReference>
<dbReference type="HAMAP" id="MF_00300">
    <property type="entry name" value="Chorismate_synth"/>
    <property type="match status" value="1"/>
</dbReference>
<evidence type="ECO:0000256" key="7">
    <source>
        <dbReference type="ARBA" id="ARBA00022827"/>
    </source>
</evidence>
<dbReference type="CDD" id="cd07304">
    <property type="entry name" value="Chorismate_synthase"/>
    <property type="match status" value="1"/>
</dbReference>
<dbReference type="GO" id="GO:0008652">
    <property type="term" value="P:amino acid biosynthetic process"/>
    <property type="evidence" value="ECO:0007669"/>
    <property type="project" value="UniProtKB-KW"/>
</dbReference>
<keyword evidence="9 11" id="KW-0057">Aromatic amino acid biosynthesis</keyword>
<dbReference type="InterPro" id="IPR020541">
    <property type="entry name" value="Chorismate_synthase_CS"/>
</dbReference>
<keyword evidence="8 11" id="KW-0521">NADP</keyword>
<dbReference type="GO" id="GO:0009073">
    <property type="term" value="P:aromatic amino acid family biosynthetic process"/>
    <property type="evidence" value="ECO:0007669"/>
    <property type="project" value="UniProtKB-KW"/>
</dbReference>
<keyword evidence="5 11" id="KW-0285">Flavoprotein</keyword>
<dbReference type="EC" id="4.2.3.5" evidence="3 11"/>
<sequence length="390" mass="42692">MRYLTSGESHGPQLTTIIEGLPAGLPLLETDINESLARRQKGYGRGRRMQIEKDTVQITSGVRHGYTLGSPVGLVVENDDWKHWTKIMGQAPIEPEELEEVKRKITRPRPGHADLNGAVKYGHRDMRNVLERSSARETTVRVAAGAVAKKLLSSLGIEVVGHVVEIGGIVSNVKSYSSMEELKTITEESPVRCLDSVAAEEMMVAIDNAKKNGDSIGGVVEVVVEGMPSGVGSYVHYDRKLDAKLAYAMLSINAFKGVEFGIGFEAARKPGSQVHDEIAWSEEKGYYRKTNNLGGFEGGMTTGMPIVVKGVMKPIPTLYKPLESVDIDTKEPFNASIERSDSCAVPAAAVVAEHVIAWELASAIVEQFYADRFETLKDIIADQKRYAKEF</sequence>
<comment type="pathway">
    <text evidence="1 11 12">Metabolic intermediate biosynthesis; chorismate biosynthesis; chorismate from D-erythrose 4-phosphate and phosphoenolpyruvate: step 7/7.</text>
</comment>
<dbReference type="InterPro" id="IPR035904">
    <property type="entry name" value="Chorismate_synth_AroC_sf"/>
</dbReference>
<feature type="binding site" evidence="11">
    <location>
        <begin position="253"/>
        <end position="254"/>
    </location>
    <ligand>
        <name>FMN</name>
        <dbReference type="ChEBI" id="CHEBI:58210"/>
    </ligand>
</feature>
<keyword evidence="4 11" id="KW-0028">Amino-acid biosynthesis</keyword>
<dbReference type="Pfam" id="PF01264">
    <property type="entry name" value="Chorismate_synt"/>
    <property type="match status" value="1"/>
</dbReference>
<accession>A0A248TLX1</accession>
<feature type="binding site" evidence="11">
    <location>
        <position position="45"/>
    </location>
    <ligand>
        <name>NADP(+)</name>
        <dbReference type="ChEBI" id="CHEBI:58349"/>
    </ligand>
</feature>
<evidence type="ECO:0000313" key="14">
    <source>
        <dbReference type="Proteomes" id="UP000215137"/>
    </source>
</evidence>
<dbReference type="UniPathway" id="UPA00053">
    <property type="reaction ID" value="UER00090"/>
</dbReference>
<dbReference type="NCBIfam" id="TIGR00033">
    <property type="entry name" value="aroC"/>
    <property type="match status" value="1"/>
</dbReference>
<dbReference type="GO" id="GO:0009423">
    <property type="term" value="P:chorismate biosynthetic process"/>
    <property type="evidence" value="ECO:0007669"/>
    <property type="project" value="UniProtKB-UniRule"/>
</dbReference>
<comment type="cofactor">
    <cofactor evidence="11 12">
        <name>FMNH2</name>
        <dbReference type="ChEBI" id="CHEBI:57618"/>
    </cofactor>
    <text evidence="11 12">Reduced FMN (FMNH(2)).</text>
</comment>
<evidence type="ECO:0000256" key="5">
    <source>
        <dbReference type="ARBA" id="ARBA00022630"/>
    </source>
</evidence>
<evidence type="ECO:0000256" key="11">
    <source>
        <dbReference type="HAMAP-Rule" id="MF_00300"/>
    </source>
</evidence>
<dbReference type="PANTHER" id="PTHR21085:SF0">
    <property type="entry name" value="CHORISMATE SYNTHASE"/>
    <property type="match status" value="1"/>
</dbReference>
<evidence type="ECO:0000256" key="2">
    <source>
        <dbReference type="ARBA" id="ARBA00008014"/>
    </source>
</evidence>
<comment type="subunit">
    <text evidence="11">Homotetramer.</text>
</comment>
<dbReference type="Proteomes" id="UP000215137">
    <property type="component" value="Chromosome"/>
</dbReference>
<comment type="similarity">
    <text evidence="2 11 12">Belongs to the chorismate synthase family.</text>
</comment>
<evidence type="ECO:0000256" key="10">
    <source>
        <dbReference type="ARBA" id="ARBA00023239"/>
    </source>
</evidence>
<name>A0A248TLX1_9BACI</name>